<feature type="region of interest" description="Disordered" evidence="2">
    <location>
        <begin position="37"/>
        <end position="103"/>
    </location>
</feature>
<evidence type="ECO:0000313" key="3">
    <source>
        <dbReference type="EMBL" id="KAF2499353.1"/>
    </source>
</evidence>
<reference evidence="3" key="1">
    <citation type="journal article" date="2020" name="Stud. Mycol.">
        <title>101 Dothideomycetes genomes: a test case for predicting lifestyles and emergence of pathogens.</title>
        <authorList>
            <person name="Haridas S."/>
            <person name="Albert R."/>
            <person name="Binder M."/>
            <person name="Bloem J."/>
            <person name="Labutti K."/>
            <person name="Salamov A."/>
            <person name="Andreopoulos B."/>
            <person name="Baker S."/>
            <person name="Barry K."/>
            <person name="Bills G."/>
            <person name="Bluhm B."/>
            <person name="Cannon C."/>
            <person name="Castanera R."/>
            <person name="Culley D."/>
            <person name="Daum C."/>
            <person name="Ezra D."/>
            <person name="Gonzalez J."/>
            <person name="Henrissat B."/>
            <person name="Kuo A."/>
            <person name="Liang C."/>
            <person name="Lipzen A."/>
            <person name="Lutzoni F."/>
            <person name="Magnuson J."/>
            <person name="Mondo S."/>
            <person name="Nolan M."/>
            <person name="Ohm R."/>
            <person name="Pangilinan J."/>
            <person name="Park H.-J."/>
            <person name="Ramirez L."/>
            <person name="Alfaro M."/>
            <person name="Sun H."/>
            <person name="Tritt A."/>
            <person name="Yoshinaga Y."/>
            <person name="Zwiers L.-H."/>
            <person name="Turgeon B."/>
            <person name="Goodwin S."/>
            <person name="Spatafora J."/>
            <person name="Crous P."/>
            <person name="Grigoriev I."/>
        </authorList>
    </citation>
    <scope>NUCLEOTIDE SEQUENCE</scope>
    <source>
        <strain evidence="3">CBS 269.34</strain>
    </source>
</reference>
<dbReference type="EMBL" id="MU004184">
    <property type="protein sequence ID" value="KAF2499353.1"/>
    <property type="molecule type" value="Genomic_DNA"/>
</dbReference>
<keyword evidence="1" id="KW-0175">Coiled coil</keyword>
<feature type="compositionally biased region" description="Low complexity" evidence="2">
    <location>
        <begin position="612"/>
        <end position="627"/>
    </location>
</feature>
<feature type="region of interest" description="Disordered" evidence="2">
    <location>
        <begin position="559"/>
        <end position="581"/>
    </location>
</feature>
<gene>
    <name evidence="3" type="ORF">BU16DRAFT_614794</name>
</gene>
<feature type="compositionally biased region" description="Low complexity" evidence="2">
    <location>
        <begin position="92"/>
        <end position="103"/>
    </location>
</feature>
<evidence type="ECO:0000256" key="1">
    <source>
        <dbReference type="SAM" id="Coils"/>
    </source>
</evidence>
<dbReference type="AlphaFoldDB" id="A0A6A6R6K2"/>
<feature type="compositionally biased region" description="Basic and acidic residues" evidence="2">
    <location>
        <begin position="559"/>
        <end position="570"/>
    </location>
</feature>
<evidence type="ECO:0000256" key="2">
    <source>
        <dbReference type="SAM" id="MobiDB-lite"/>
    </source>
</evidence>
<feature type="coiled-coil region" evidence="1">
    <location>
        <begin position="185"/>
        <end position="309"/>
    </location>
</feature>
<organism evidence="3 4">
    <name type="scientific">Lophium mytilinum</name>
    <dbReference type="NCBI Taxonomy" id="390894"/>
    <lineage>
        <taxon>Eukaryota</taxon>
        <taxon>Fungi</taxon>
        <taxon>Dikarya</taxon>
        <taxon>Ascomycota</taxon>
        <taxon>Pezizomycotina</taxon>
        <taxon>Dothideomycetes</taxon>
        <taxon>Pleosporomycetidae</taxon>
        <taxon>Mytilinidiales</taxon>
        <taxon>Mytilinidiaceae</taxon>
        <taxon>Lophium</taxon>
    </lineage>
</organism>
<accession>A0A6A6R6K2</accession>
<proteinExistence type="predicted"/>
<feature type="compositionally biased region" description="Polar residues" evidence="2">
    <location>
        <begin position="37"/>
        <end position="59"/>
    </location>
</feature>
<feature type="region of interest" description="Disordered" evidence="2">
    <location>
        <begin position="605"/>
        <end position="627"/>
    </location>
</feature>
<protein>
    <submittedName>
        <fullName evidence="3">Uncharacterized protein</fullName>
    </submittedName>
</protein>
<name>A0A6A6R6K2_9PEZI</name>
<keyword evidence="4" id="KW-1185">Reference proteome</keyword>
<feature type="compositionally biased region" description="Polar residues" evidence="2">
    <location>
        <begin position="67"/>
        <end position="91"/>
    </location>
</feature>
<sequence length="627" mass="70230">MLAQTTQGGAPFNPVLTHMVLRNSGKKATLIDGEVNITNAQDPKDTTSATSSTNEQANLADTKPESIDTTSNDSDITVMTAPSPQTLPNTPAGSLLSGTTATSTATGAAKTSWLSRFLATRKKRVPPKDAQKAELEETVRTLNEFIEEIGEDAMKDLKKSNAEIVNLYHTNEVLEGFVAEIRVVADEATSKVKLYENANTELEQTVQQLKDENWALEEKIDAACRQLEEQENAYETDGKKTGQQMAQLHLRIEQLELVEEERDDLRKENKELQLLHEMIGTLRAENKRLRTVEAQLEKMRHDLEAKDAVIESQARWVSTTQVNIDWQKEKLRKELDSESKAQRAETAKAQAAEFSKLNKTLEKQETELLEKAITIKQKTKTEEDMAVQVTELATDVAGLKQTVHDKEAELAIETEKREKLIQEMRDKDEAFKGNATKLAKAHGQLVNELAVKEARISDLEAGLAEESSKLKKVENDLETALEEQIASGVEFEALNAEKVTLTEELANAKNSDDSLVEQLQEQVDKLITELQSKTEERDRDCTELNDHIDELHAEREQHLAELAELKDKSNHPLTAASREAKKKIAAREKKINEVEAENAKLRKELQELRYMSRPSSTSSQSSVSQES</sequence>
<evidence type="ECO:0000313" key="4">
    <source>
        <dbReference type="Proteomes" id="UP000799750"/>
    </source>
</evidence>
<dbReference type="Proteomes" id="UP000799750">
    <property type="component" value="Unassembled WGS sequence"/>
</dbReference>